<gene>
    <name evidence="1" type="ORF">MLD38_035047</name>
</gene>
<evidence type="ECO:0000313" key="1">
    <source>
        <dbReference type="EMBL" id="KAI4321697.1"/>
    </source>
</evidence>
<protein>
    <submittedName>
        <fullName evidence="1">Uncharacterized protein</fullName>
    </submittedName>
</protein>
<proteinExistence type="predicted"/>
<name>A0ACB9MBV8_9MYRT</name>
<sequence>MTSSRKLPIPTFIAVLVLLQRYSLAARVPTSTGTEGGIWPRTTVVLINEVNDLLTLHCQSKEDDLGIHVVPKGESWQFSFDPNFFSSTLYFCSFHWGGEEARYFDAYKQSRDLGYKRIPWLVRTTGVCIDGLGGFTCYPWH</sequence>
<keyword evidence="2" id="KW-1185">Reference proteome</keyword>
<comment type="caution">
    <text evidence="1">The sequence shown here is derived from an EMBL/GenBank/DDBJ whole genome shotgun (WGS) entry which is preliminary data.</text>
</comment>
<dbReference type="EMBL" id="CM042889">
    <property type="protein sequence ID" value="KAI4321697.1"/>
    <property type="molecule type" value="Genomic_DNA"/>
</dbReference>
<organism evidence="1 2">
    <name type="scientific">Melastoma candidum</name>
    <dbReference type="NCBI Taxonomy" id="119954"/>
    <lineage>
        <taxon>Eukaryota</taxon>
        <taxon>Viridiplantae</taxon>
        <taxon>Streptophyta</taxon>
        <taxon>Embryophyta</taxon>
        <taxon>Tracheophyta</taxon>
        <taxon>Spermatophyta</taxon>
        <taxon>Magnoliopsida</taxon>
        <taxon>eudicotyledons</taxon>
        <taxon>Gunneridae</taxon>
        <taxon>Pentapetalae</taxon>
        <taxon>rosids</taxon>
        <taxon>malvids</taxon>
        <taxon>Myrtales</taxon>
        <taxon>Melastomataceae</taxon>
        <taxon>Melastomatoideae</taxon>
        <taxon>Melastomateae</taxon>
        <taxon>Melastoma</taxon>
    </lineage>
</organism>
<dbReference type="Proteomes" id="UP001057402">
    <property type="component" value="Chromosome 10"/>
</dbReference>
<accession>A0ACB9MBV8</accession>
<reference evidence="2" key="1">
    <citation type="journal article" date="2023" name="Front. Plant Sci.">
        <title>Chromosomal-level genome assembly of Melastoma candidum provides insights into trichome evolution.</title>
        <authorList>
            <person name="Zhong Y."/>
            <person name="Wu W."/>
            <person name="Sun C."/>
            <person name="Zou P."/>
            <person name="Liu Y."/>
            <person name="Dai S."/>
            <person name="Zhou R."/>
        </authorList>
    </citation>
    <scope>NUCLEOTIDE SEQUENCE [LARGE SCALE GENOMIC DNA]</scope>
</reference>
<evidence type="ECO:0000313" key="2">
    <source>
        <dbReference type="Proteomes" id="UP001057402"/>
    </source>
</evidence>